<dbReference type="WBParaSite" id="nRc.2.0.1.t47817-RA">
    <property type="protein sequence ID" value="nRc.2.0.1.t47817-RA"/>
    <property type="gene ID" value="nRc.2.0.1.g47817"/>
</dbReference>
<organism evidence="1 2">
    <name type="scientific">Romanomermis culicivorax</name>
    <name type="common">Nematode worm</name>
    <dbReference type="NCBI Taxonomy" id="13658"/>
    <lineage>
        <taxon>Eukaryota</taxon>
        <taxon>Metazoa</taxon>
        <taxon>Ecdysozoa</taxon>
        <taxon>Nematoda</taxon>
        <taxon>Enoplea</taxon>
        <taxon>Dorylaimia</taxon>
        <taxon>Mermithida</taxon>
        <taxon>Mermithoidea</taxon>
        <taxon>Mermithidae</taxon>
        <taxon>Romanomermis</taxon>
    </lineage>
</organism>
<sequence>MMWKLINFDTLHIFEIALIRNLLLISKLPSTCRSEVNDNVCYTARFDITFLKLCLAKNDVLYSCESMLKNEDTLSDDG</sequence>
<dbReference type="Proteomes" id="UP000887565">
    <property type="component" value="Unplaced"/>
</dbReference>
<dbReference type="AlphaFoldDB" id="A0A915LAE8"/>
<evidence type="ECO:0000313" key="1">
    <source>
        <dbReference type="Proteomes" id="UP000887565"/>
    </source>
</evidence>
<protein>
    <submittedName>
        <fullName evidence="2">Secreted protein</fullName>
    </submittedName>
</protein>
<accession>A0A915LAE8</accession>
<proteinExistence type="predicted"/>
<reference evidence="2" key="1">
    <citation type="submission" date="2022-11" db="UniProtKB">
        <authorList>
            <consortium name="WormBaseParasite"/>
        </authorList>
    </citation>
    <scope>IDENTIFICATION</scope>
</reference>
<evidence type="ECO:0000313" key="2">
    <source>
        <dbReference type="WBParaSite" id="nRc.2.0.1.t47817-RA"/>
    </source>
</evidence>
<name>A0A915LAE8_ROMCU</name>
<keyword evidence="1" id="KW-1185">Reference proteome</keyword>